<dbReference type="Proteomes" id="UP001501612">
    <property type="component" value="Unassembled WGS sequence"/>
</dbReference>
<keyword evidence="3" id="KW-0574">Periplasm</keyword>
<dbReference type="PANTHER" id="PTHR39210:SF1">
    <property type="entry name" value="HEPARIN-SULFATE LYASE"/>
    <property type="match status" value="1"/>
</dbReference>
<feature type="domain" description="Heparinase II/III-like C-terminal" evidence="5">
    <location>
        <begin position="394"/>
        <end position="544"/>
    </location>
</feature>
<dbReference type="EMBL" id="BAAAMY010000004">
    <property type="protein sequence ID" value="GAA1916003.1"/>
    <property type="molecule type" value="Genomic_DNA"/>
</dbReference>
<evidence type="ECO:0000259" key="6">
    <source>
        <dbReference type="Pfam" id="PF16889"/>
    </source>
</evidence>
<evidence type="ECO:0000256" key="2">
    <source>
        <dbReference type="ARBA" id="ARBA00022729"/>
    </source>
</evidence>
<dbReference type="Pfam" id="PF07940">
    <property type="entry name" value="Hepar_II_III_C"/>
    <property type="match status" value="1"/>
</dbReference>
<keyword evidence="2" id="KW-0732">Signal</keyword>
<dbReference type="InterPro" id="IPR031680">
    <property type="entry name" value="Hepar_II_III_N"/>
</dbReference>
<evidence type="ECO:0000313" key="8">
    <source>
        <dbReference type="Proteomes" id="UP001501612"/>
    </source>
</evidence>
<dbReference type="GO" id="GO:0016829">
    <property type="term" value="F:lyase activity"/>
    <property type="evidence" value="ECO:0007669"/>
    <property type="project" value="UniProtKB-KW"/>
</dbReference>
<evidence type="ECO:0000256" key="1">
    <source>
        <dbReference type="ARBA" id="ARBA00004418"/>
    </source>
</evidence>
<proteinExistence type="predicted"/>
<dbReference type="InterPro" id="IPR008929">
    <property type="entry name" value="Chondroitin_lyas"/>
</dbReference>
<name>A0ABP5AMF5_9ACTN</name>
<sequence>MRLSTAVSDLRALGSSAPLRAAYELSKRSGGHTLLFREVPDRGARSRAIGLGSAVPRSDAARDRCLADAAEILASGVRVFGTRVPTGVHAPWNVDPLSGNVWPESTPWWQIDIRSGARLSDVKWVWEAGRHRDLVVLARASVLDPDGPWLDELHAMLRAWFAQCRPERGVHWYSSLELALRAISWAQVISLLDGEIDADVRARMDHQLVASARHILVELPYTVSSMKNNHLLGDGLGLVVLARMFPDFRGSRRWARIGDALLLKQLSRHMRDDGSMIEDSLSYHRFVMEMLLVRSLLGSVPAEVSRALHGAGRSMRDLGVLDGAVPQFGDWDEGRVLADSSPAGSVAGSTTAALVASGEALGGDHGRYDEVCWYLAPAETPTPAPVDRATPGGAHRRTGGFDVVQHGDWRVWVKTGTGPSHQHADVGSVWIRSRDRWVTEDPGTGTYNGPLNVRNGFRTSAAHPVWRPDGEDQLGPHRAFRWMRGFEPSRVVDEGPGRTTVLSVHAAFVGLGLGRVARVVEVSAEGVLVVDFVEQTGDGTTRWVMNVPRGAHAEGLDLDGVEVTGAKEPFRGWFSPTYGAWEPRPWSACVLDGSAFTWSAGRSRGAVESEGSVSADGRVFQISWREDGVVVDVTGSEDAQRLEIRGA</sequence>
<dbReference type="Gene3D" id="1.50.10.100">
    <property type="entry name" value="Chondroitin AC/alginate lyase"/>
    <property type="match status" value="1"/>
</dbReference>
<reference evidence="8" key="1">
    <citation type="journal article" date="2019" name="Int. J. Syst. Evol. Microbiol.">
        <title>The Global Catalogue of Microorganisms (GCM) 10K type strain sequencing project: providing services to taxonomists for standard genome sequencing and annotation.</title>
        <authorList>
            <consortium name="The Broad Institute Genomics Platform"/>
            <consortium name="The Broad Institute Genome Sequencing Center for Infectious Disease"/>
            <person name="Wu L."/>
            <person name="Ma J."/>
        </authorList>
    </citation>
    <scope>NUCLEOTIDE SEQUENCE [LARGE SCALE GENOMIC DNA]</scope>
    <source>
        <strain evidence="8">JCM 14046</strain>
    </source>
</reference>
<feature type="domain" description="Heparin-sulfate lyase N-terminal" evidence="6">
    <location>
        <begin position="225"/>
        <end position="290"/>
    </location>
</feature>
<comment type="subcellular location">
    <subcellularLocation>
        <location evidence="1">Periplasm</location>
    </subcellularLocation>
</comment>
<evidence type="ECO:0000256" key="3">
    <source>
        <dbReference type="ARBA" id="ARBA00022764"/>
    </source>
</evidence>
<dbReference type="InterPro" id="IPR012480">
    <property type="entry name" value="Hepar_II_III_C"/>
</dbReference>
<dbReference type="SUPFAM" id="SSF48230">
    <property type="entry name" value="Chondroitin AC/alginate lyase"/>
    <property type="match status" value="1"/>
</dbReference>
<dbReference type="Gene3D" id="2.70.98.70">
    <property type="match status" value="1"/>
</dbReference>
<dbReference type="RefSeq" id="WP_344006071.1">
    <property type="nucleotide sequence ID" value="NZ_BAAAMY010000004.1"/>
</dbReference>
<dbReference type="PANTHER" id="PTHR39210">
    <property type="entry name" value="HEPARIN-SULFATE LYASE"/>
    <property type="match status" value="1"/>
</dbReference>
<evidence type="ECO:0000313" key="7">
    <source>
        <dbReference type="EMBL" id="GAA1916003.1"/>
    </source>
</evidence>
<gene>
    <name evidence="7" type="ORF">GCM10009737_16810</name>
</gene>
<evidence type="ECO:0000259" key="5">
    <source>
        <dbReference type="Pfam" id="PF07940"/>
    </source>
</evidence>
<dbReference type="Pfam" id="PF16889">
    <property type="entry name" value="Hepar_II_III_N"/>
    <property type="match status" value="1"/>
</dbReference>
<comment type="caution">
    <text evidence="7">The sequence shown here is derived from an EMBL/GenBank/DDBJ whole genome shotgun (WGS) entry which is preliminary data.</text>
</comment>
<organism evidence="7 8">
    <name type="scientific">Nocardioides lentus</name>
    <dbReference type="NCBI Taxonomy" id="338077"/>
    <lineage>
        <taxon>Bacteria</taxon>
        <taxon>Bacillati</taxon>
        <taxon>Actinomycetota</taxon>
        <taxon>Actinomycetes</taxon>
        <taxon>Propionibacteriales</taxon>
        <taxon>Nocardioidaceae</taxon>
        <taxon>Nocardioides</taxon>
    </lineage>
</organism>
<keyword evidence="8" id="KW-1185">Reference proteome</keyword>
<evidence type="ECO:0000256" key="4">
    <source>
        <dbReference type="ARBA" id="ARBA00023239"/>
    </source>
</evidence>
<keyword evidence="4 7" id="KW-0456">Lyase</keyword>
<protein>
    <submittedName>
        <fullName evidence="7">Alginate lyase family protein</fullName>
    </submittedName>
</protein>
<accession>A0ABP5AMF5</accession>